<evidence type="ECO:0000313" key="4">
    <source>
        <dbReference type="Proteomes" id="UP001596422"/>
    </source>
</evidence>
<dbReference type="SUPFAM" id="SSF69255">
    <property type="entry name" value="gp5 N-terminal domain-like"/>
    <property type="match status" value="1"/>
</dbReference>
<keyword evidence="4" id="KW-1185">Reference proteome</keyword>
<evidence type="ECO:0000259" key="2">
    <source>
        <dbReference type="Pfam" id="PF04717"/>
    </source>
</evidence>
<sequence length="139" mass="15408">MDEILRRLATEAQQRVFGKHRGRVVDNQDPEHRGRLKLQVPSVLGDQTSNWALPCLPFGGADGQGCYTIPEIDAQVWVEFEAGNIDQPIWVGTFWQPDTSAGDVPPEKRRFATPPAMSWNSTTPTARKASASRIRPAPS</sequence>
<dbReference type="Proteomes" id="UP001596422">
    <property type="component" value="Unassembled WGS sequence"/>
</dbReference>
<protein>
    <submittedName>
        <fullName evidence="3">Phage baseplate assembly protein V</fullName>
    </submittedName>
</protein>
<dbReference type="InterPro" id="IPR006531">
    <property type="entry name" value="Gp5/Vgr_OB"/>
</dbReference>
<accession>A0ABW2A1E8</accession>
<comment type="caution">
    <text evidence="3">The sequence shown here is derived from an EMBL/GenBank/DDBJ whole genome shotgun (WGS) entry which is preliminary data.</text>
</comment>
<evidence type="ECO:0000313" key="3">
    <source>
        <dbReference type="EMBL" id="MFC6671258.1"/>
    </source>
</evidence>
<proteinExistence type="predicted"/>
<dbReference type="InterPro" id="IPR037026">
    <property type="entry name" value="Vgr_OB-fold_dom_sf"/>
</dbReference>
<dbReference type="RefSeq" id="WP_379909770.1">
    <property type="nucleotide sequence ID" value="NZ_JBHSWE010000001.1"/>
</dbReference>
<reference evidence="4" key="1">
    <citation type="journal article" date="2019" name="Int. J. Syst. Evol. Microbiol.">
        <title>The Global Catalogue of Microorganisms (GCM) 10K type strain sequencing project: providing services to taxonomists for standard genome sequencing and annotation.</title>
        <authorList>
            <consortium name="The Broad Institute Genomics Platform"/>
            <consortium name="The Broad Institute Genome Sequencing Center for Infectious Disease"/>
            <person name="Wu L."/>
            <person name="Ma J."/>
        </authorList>
    </citation>
    <scope>NUCLEOTIDE SEQUENCE [LARGE SCALE GENOMIC DNA]</scope>
    <source>
        <strain evidence="4">NBRC 111756</strain>
    </source>
</reference>
<feature type="region of interest" description="Disordered" evidence="1">
    <location>
        <begin position="96"/>
        <end position="139"/>
    </location>
</feature>
<evidence type="ECO:0000256" key="1">
    <source>
        <dbReference type="SAM" id="MobiDB-lite"/>
    </source>
</evidence>
<organism evidence="3 4">
    <name type="scientific">Marinobacterium aestuariivivens</name>
    <dbReference type="NCBI Taxonomy" id="1698799"/>
    <lineage>
        <taxon>Bacteria</taxon>
        <taxon>Pseudomonadati</taxon>
        <taxon>Pseudomonadota</taxon>
        <taxon>Gammaproteobacteria</taxon>
        <taxon>Oceanospirillales</taxon>
        <taxon>Oceanospirillaceae</taxon>
        <taxon>Marinobacterium</taxon>
    </lineage>
</organism>
<dbReference type="Gene3D" id="2.40.50.230">
    <property type="entry name" value="Gp5 N-terminal domain"/>
    <property type="match status" value="1"/>
</dbReference>
<dbReference type="Pfam" id="PF04717">
    <property type="entry name" value="Phage_base_V"/>
    <property type="match status" value="1"/>
</dbReference>
<dbReference type="EMBL" id="JBHSWE010000001">
    <property type="protein sequence ID" value="MFC6671258.1"/>
    <property type="molecule type" value="Genomic_DNA"/>
</dbReference>
<name>A0ABW2A1E8_9GAMM</name>
<feature type="domain" description="Gp5/Type VI secretion system Vgr protein OB-fold" evidence="2">
    <location>
        <begin position="21"/>
        <end position="95"/>
    </location>
</feature>
<gene>
    <name evidence="3" type="ORF">ACFQDL_15110</name>
</gene>